<feature type="transmembrane region" description="Helical" evidence="1">
    <location>
        <begin position="41"/>
        <end position="63"/>
    </location>
</feature>
<dbReference type="GO" id="GO:0005886">
    <property type="term" value="C:plasma membrane"/>
    <property type="evidence" value="ECO:0007669"/>
    <property type="project" value="TreeGrafter"/>
</dbReference>
<name>A0AAN8IRP6_TRICO</name>
<evidence type="ECO:0000313" key="2">
    <source>
        <dbReference type="EMBL" id="KAK5980763.1"/>
    </source>
</evidence>
<gene>
    <name evidence="2" type="ORF">GCK32_019028</name>
</gene>
<dbReference type="InterPro" id="IPR019428">
    <property type="entry name" value="7TM_GPCR_serpentine_rcpt_Str"/>
</dbReference>
<feature type="transmembrane region" description="Helical" evidence="1">
    <location>
        <begin position="196"/>
        <end position="214"/>
    </location>
</feature>
<dbReference type="SUPFAM" id="SSF81321">
    <property type="entry name" value="Family A G protein-coupled receptor-like"/>
    <property type="match status" value="1"/>
</dbReference>
<feature type="transmembrane region" description="Helical" evidence="1">
    <location>
        <begin position="88"/>
        <end position="112"/>
    </location>
</feature>
<dbReference type="GO" id="GO:0038022">
    <property type="term" value="F:G protein-coupled olfactory receptor activity"/>
    <property type="evidence" value="ECO:0007669"/>
    <property type="project" value="TreeGrafter"/>
</dbReference>
<dbReference type="Gene3D" id="1.20.1070.10">
    <property type="entry name" value="Rhodopsin 7-helix transmembrane proteins"/>
    <property type="match status" value="1"/>
</dbReference>
<dbReference type="Pfam" id="PF10326">
    <property type="entry name" value="7TM_GPCR_Str"/>
    <property type="match status" value="1"/>
</dbReference>
<protein>
    <submittedName>
        <fullName evidence="2">7TM chemoreceptor</fullName>
    </submittedName>
</protein>
<keyword evidence="3" id="KW-1185">Reference proteome</keyword>
<feature type="transmembrane region" description="Helical" evidence="1">
    <location>
        <begin position="133"/>
        <end position="158"/>
    </location>
</feature>
<dbReference type="GO" id="GO:0042048">
    <property type="term" value="P:olfactory behavior"/>
    <property type="evidence" value="ECO:0007669"/>
    <property type="project" value="TreeGrafter"/>
</dbReference>
<evidence type="ECO:0000256" key="1">
    <source>
        <dbReference type="SAM" id="Phobius"/>
    </source>
</evidence>
<dbReference type="AlphaFoldDB" id="A0AAN8IRP6"/>
<reference evidence="2 3" key="1">
    <citation type="submission" date="2019-10" db="EMBL/GenBank/DDBJ databases">
        <title>Assembly and Annotation for the nematode Trichostrongylus colubriformis.</title>
        <authorList>
            <person name="Martin J."/>
        </authorList>
    </citation>
    <scope>NUCLEOTIDE SEQUENCE [LARGE SCALE GENOMIC DNA]</scope>
    <source>
        <strain evidence="2">G859</strain>
        <tissue evidence="2">Whole worm</tissue>
    </source>
</reference>
<keyword evidence="1" id="KW-0472">Membrane</keyword>
<dbReference type="Proteomes" id="UP001331761">
    <property type="component" value="Unassembled WGS sequence"/>
</dbReference>
<keyword evidence="1" id="KW-0812">Transmembrane</keyword>
<feature type="non-terminal residue" evidence="2">
    <location>
        <position position="215"/>
    </location>
</feature>
<organism evidence="2 3">
    <name type="scientific">Trichostrongylus colubriformis</name>
    <name type="common">Black scour worm</name>
    <dbReference type="NCBI Taxonomy" id="6319"/>
    <lineage>
        <taxon>Eukaryota</taxon>
        <taxon>Metazoa</taxon>
        <taxon>Ecdysozoa</taxon>
        <taxon>Nematoda</taxon>
        <taxon>Chromadorea</taxon>
        <taxon>Rhabditida</taxon>
        <taxon>Rhabditina</taxon>
        <taxon>Rhabditomorpha</taxon>
        <taxon>Strongyloidea</taxon>
        <taxon>Trichostrongylidae</taxon>
        <taxon>Trichostrongylus</taxon>
    </lineage>
</organism>
<evidence type="ECO:0000313" key="3">
    <source>
        <dbReference type="Proteomes" id="UP001331761"/>
    </source>
</evidence>
<comment type="caution">
    <text evidence="2">The sequence shown here is derived from an EMBL/GenBank/DDBJ whole genome shotgun (WGS) entry which is preliminary data.</text>
</comment>
<dbReference type="PANTHER" id="PTHR22943:SF248">
    <property type="entry name" value="SEVEN TM RECEPTOR"/>
    <property type="match status" value="1"/>
</dbReference>
<feature type="transmembrane region" description="Helical" evidence="1">
    <location>
        <begin position="6"/>
        <end position="29"/>
    </location>
</feature>
<proteinExistence type="predicted"/>
<keyword evidence="1" id="KW-1133">Transmembrane helix</keyword>
<dbReference type="PANTHER" id="PTHR22943">
    <property type="entry name" value="7-TRANSMEMBRANE DOMAIN RECEPTOR C.ELEGANS"/>
    <property type="match status" value="1"/>
</dbReference>
<dbReference type="EMBL" id="WIXE01007019">
    <property type="protein sequence ID" value="KAK5980763.1"/>
    <property type="molecule type" value="Genomic_DNA"/>
</dbReference>
<accession>A0AAN8IRP6</accession>
<sequence>MVSVQEFVTVASTVILIVGTTLNIIFIYVIRHGTRSAVGQVYKNIMTCFAVCNIAFASSEFIAKPGIHIYGTSLMTFSHGFFQRAKPWGFIALCVFIGMYGMSTALLALHFAYRYIAVCRQRWLSIFHETGPVVAVILSVLSWGIIYGFITFFCFAADDDYYNYANPSVYAKFGDDAHNFSFFCIFTHEVNGNVTIIHWSSTIGLGIIFIMMIIT</sequence>